<dbReference type="InterPro" id="IPR001173">
    <property type="entry name" value="Glyco_trans_2-like"/>
</dbReference>
<name>A0A7S6U6M4_9CYAN</name>
<dbReference type="PANTHER" id="PTHR43685">
    <property type="entry name" value="GLYCOSYLTRANSFERASE"/>
    <property type="match status" value="1"/>
</dbReference>
<evidence type="ECO:0000313" key="2">
    <source>
        <dbReference type="EMBL" id="QOV23338.1"/>
    </source>
</evidence>
<dbReference type="EMBL" id="CP063311">
    <property type="protein sequence ID" value="QOV23338.1"/>
    <property type="molecule type" value="Genomic_DNA"/>
</dbReference>
<gene>
    <name evidence="2" type="ORF">IM676_03165</name>
</gene>
<dbReference type="InterPro" id="IPR050834">
    <property type="entry name" value="Glycosyltransf_2"/>
</dbReference>
<dbReference type="PANTHER" id="PTHR43685:SF2">
    <property type="entry name" value="GLYCOSYLTRANSFERASE 2-LIKE DOMAIN-CONTAINING PROTEIN"/>
    <property type="match status" value="1"/>
</dbReference>
<dbReference type="InterPro" id="IPR029044">
    <property type="entry name" value="Nucleotide-diphossugar_trans"/>
</dbReference>
<evidence type="ECO:0000259" key="1">
    <source>
        <dbReference type="Pfam" id="PF00535"/>
    </source>
</evidence>
<dbReference type="Proteomes" id="UP000593846">
    <property type="component" value="Chromosome"/>
</dbReference>
<evidence type="ECO:0000313" key="3">
    <source>
        <dbReference type="Proteomes" id="UP000593846"/>
    </source>
</evidence>
<organism evidence="2 3">
    <name type="scientific">Anabaenopsis elenkinii CCIBt3563</name>
    <dbReference type="NCBI Taxonomy" id="2779889"/>
    <lineage>
        <taxon>Bacteria</taxon>
        <taxon>Bacillati</taxon>
        <taxon>Cyanobacteriota</taxon>
        <taxon>Cyanophyceae</taxon>
        <taxon>Nostocales</taxon>
        <taxon>Nodulariaceae</taxon>
        <taxon>Anabaenopsis</taxon>
    </lineage>
</organism>
<dbReference type="Gene3D" id="3.90.550.10">
    <property type="entry name" value="Spore Coat Polysaccharide Biosynthesis Protein SpsA, Chain A"/>
    <property type="match status" value="1"/>
</dbReference>
<keyword evidence="3" id="KW-1185">Reference proteome</keyword>
<protein>
    <submittedName>
        <fullName evidence="2">Glycosyltransferase</fullName>
    </submittedName>
</protein>
<keyword evidence="2" id="KW-0808">Transferase</keyword>
<proteinExistence type="predicted"/>
<dbReference type="Pfam" id="PF00535">
    <property type="entry name" value="Glycos_transf_2"/>
    <property type="match status" value="1"/>
</dbReference>
<dbReference type="GO" id="GO:0016740">
    <property type="term" value="F:transferase activity"/>
    <property type="evidence" value="ECO:0007669"/>
    <property type="project" value="UniProtKB-KW"/>
</dbReference>
<dbReference type="SUPFAM" id="SSF53448">
    <property type="entry name" value="Nucleotide-diphospho-sugar transferases"/>
    <property type="match status" value="1"/>
</dbReference>
<sequence>MTLVSVIIPCYNCDRFLEETVNSVFQQTFTDYEIILIDDGSTDNTAKIIKSFGSQVRAEFQPNQGASVTRNRGTAMAGGEFVQYLDADDLLRPDALEKRLGALKSSGADVAYSDWQKLVEIAPGKFELGEIISRKIEDIHPNIEIALFTSFWSPPAALLYRRSIVDKIGLWNESLPIIQDARFLLDAGLKGGRFVYVPGVGAEYRVHTSVSLSRRNPLEFVKDCYRNGCQVQEFWEHRGELNIEQKKALAQLYDYTARTLLMGDKELFTENLARLYGVEPKFRGSLPKLAGLMSQIWGIKVTRWWVNRLGRSPLRYPSS</sequence>
<dbReference type="AlphaFoldDB" id="A0A7S6U6M4"/>
<reference evidence="3" key="1">
    <citation type="submission" date="2020-10" db="EMBL/GenBank/DDBJ databases">
        <title>Genome-based taxonomic classification of the species Anabaenopsis elenkinii.</title>
        <authorList>
            <person name="Delbaje E."/>
            <person name="Andreote A.P.D."/>
            <person name="Pellegrinetti T.A."/>
            <person name="Cruz R.B."/>
            <person name="Branco L.H.Z."/>
            <person name="Fiore M.F."/>
        </authorList>
    </citation>
    <scope>NUCLEOTIDE SEQUENCE [LARGE SCALE GENOMIC DNA]</scope>
    <source>
        <strain evidence="3">CCIBt3563</strain>
    </source>
</reference>
<dbReference type="RefSeq" id="WP_200988887.1">
    <property type="nucleotide sequence ID" value="NZ_CP063311.1"/>
</dbReference>
<dbReference type="KEGG" id="aee:IM676_03165"/>
<feature type="domain" description="Glycosyltransferase 2-like" evidence="1">
    <location>
        <begin position="5"/>
        <end position="114"/>
    </location>
</feature>
<accession>A0A7S6U6M4</accession>